<accession>A0ABV7BJD1</accession>
<gene>
    <name evidence="2" type="ORF">ACFODO_13860</name>
</gene>
<dbReference type="EMBL" id="JBHRSF010000064">
    <property type="protein sequence ID" value="MFC2996335.1"/>
    <property type="molecule type" value="Genomic_DNA"/>
</dbReference>
<keyword evidence="1" id="KW-0812">Transmembrane</keyword>
<organism evidence="2 3">
    <name type="scientific">Acinetobacter sichuanensis</name>
    <dbReference type="NCBI Taxonomy" id="2136183"/>
    <lineage>
        <taxon>Bacteria</taxon>
        <taxon>Pseudomonadati</taxon>
        <taxon>Pseudomonadota</taxon>
        <taxon>Gammaproteobacteria</taxon>
        <taxon>Moraxellales</taxon>
        <taxon>Moraxellaceae</taxon>
        <taxon>Acinetobacter</taxon>
    </lineage>
</organism>
<keyword evidence="1" id="KW-1133">Transmembrane helix</keyword>
<keyword evidence="3" id="KW-1185">Reference proteome</keyword>
<protein>
    <submittedName>
        <fullName evidence="2">Uncharacterized protein</fullName>
    </submittedName>
</protein>
<name>A0ABV7BJD1_9GAMM</name>
<comment type="caution">
    <text evidence="2">The sequence shown here is derived from an EMBL/GenBank/DDBJ whole genome shotgun (WGS) entry which is preliminary data.</text>
</comment>
<dbReference type="RefSeq" id="WP_171405185.1">
    <property type="nucleotide sequence ID" value="NZ_JBHRSF010000064.1"/>
</dbReference>
<evidence type="ECO:0000313" key="2">
    <source>
        <dbReference type="EMBL" id="MFC2996335.1"/>
    </source>
</evidence>
<sequence>MTYTGIKSGIPLQLIWVALVTFISLMGGIGIILIELDNIKNKLEKK</sequence>
<dbReference type="Proteomes" id="UP001595455">
    <property type="component" value="Unassembled WGS sequence"/>
</dbReference>
<evidence type="ECO:0000313" key="3">
    <source>
        <dbReference type="Proteomes" id="UP001595455"/>
    </source>
</evidence>
<reference evidence="3" key="1">
    <citation type="journal article" date="2019" name="Int. J. Syst. Evol. Microbiol.">
        <title>The Global Catalogue of Microorganisms (GCM) 10K type strain sequencing project: providing services to taxonomists for standard genome sequencing and annotation.</title>
        <authorList>
            <consortium name="The Broad Institute Genomics Platform"/>
            <consortium name="The Broad Institute Genome Sequencing Center for Infectious Disease"/>
            <person name="Wu L."/>
            <person name="Ma J."/>
        </authorList>
    </citation>
    <scope>NUCLEOTIDE SEQUENCE [LARGE SCALE GENOMIC DNA]</scope>
    <source>
        <strain evidence="3">KCTC 62575</strain>
    </source>
</reference>
<proteinExistence type="predicted"/>
<keyword evidence="1" id="KW-0472">Membrane</keyword>
<feature type="transmembrane region" description="Helical" evidence="1">
    <location>
        <begin position="14"/>
        <end position="36"/>
    </location>
</feature>
<evidence type="ECO:0000256" key="1">
    <source>
        <dbReference type="SAM" id="Phobius"/>
    </source>
</evidence>